<name>A0ABP7I5L4_9ACTN</name>
<keyword evidence="2" id="KW-0812">Transmembrane</keyword>
<feature type="transmembrane region" description="Helical" evidence="2">
    <location>
        <begin position="140"/>
        <end position="161"/>
    </location>
</feature>
<feature type="transmembrane region" description="Helical" evidence="2">
    <location>
        <begin position="20"/>
        <end position="42"/>
    </location>
</feature>
<accession>A0ABP7I5L4</accession>
<keyword evidence="2" id="KW-1133">Transmembrane helix</keyword>
<dbReference type="InterPro" id="IPR006311">
    <property type="entry name" value="TAT_signal"/>
</dbReference>
<feature type="compositionally biased region" description="Basic and acidic residues" evidence="1">
    <location>
        <begin position="190"/>
        <end position="236"/>
    </location>
</feature>
<sequence>MTTAPNAPAVPPKGGTRRTLLWPAAAALGAVLALFASGRTWATVSFGGETPGARPAPVALAGGDIAPFLSPLALAALAAVVAVLATQGVWRKLIGVVIALFGGGIIVGAAQALVSGRTVSAATERTTVTGGDLATTSLTWAWPGAAAAGGLVLAVAGLVAVARGNRWPGMSDRYERTGSPGGEAGVPPKARAERPGQAERALWDALDRGVDPTEGRAGDAGRRAPHGADDHGGRDG</sequence>
<comment type="caution">
    <text evidence="3">The sequence shown here is derived from an EMBL/GenBank/DDBJ whole genome shotgun (WGS) entry which is preliminary data.</text>
</comment>
<gene>
    <name evidence="3" type="ORF">GCM10022226_28950</name>
</gene>
<keyword evidence="2" id="KW-0472">Membrane</keyword>
<proteinExistence type="predicted"/>
<evidence type="ECO:0008006" key="5">
    <source>
        <dbReference type="Google" id="ProtNLM"/>
    </source>
</evidence>
<dbReference type="InterPro" id="IPR011746">
    <property type="entry name" value="Trp_synth-assoc_CHP"/>
</dbReference>
<dbReference type="PROSITE" id="PS51318">
    <property type="entry name" value="TAT"/>
    <property type="match status" value="1"/>
</dbReference>
<feature type="transmembrane region" description="Helical" evidence="2">
    <location>
        <begin position="65"/>
        <end position="86"/>
    </location>
</feature>
<dbReference type="EMBL" id="BAAAZR010000004">
    <property type="protein sequence ID" value="GAA3807037.1"/>
    <property type="molecule type" value="Genomic_DNA"/>
</dbReference>
<keyword evidence="4" id="KW-1185">Reference proteome</keyword>
<reference evidence="4" key="1">
    <citation type="journal article" date="2019" name="Int. J. Syst. Evol. Microbiol.">
        <title>The Global Catalogue of Microorganisms (GCM) 10K type strain sequencing project: providing services to taxonomists for standard genome sequencing and annotation.</title>
        <authorList>
            <consortium name="The Broad Institute Genomics Platform"/>
            <consortium name="The Broad Institute Genome Sequencing Center for Infectious Disease"/>
            <person name="Wu L."/>
            <person name="Ma J."/>
        </authorList>
    </citation>
    <scope>NUCLEOTIDE SEQUENCE [LARGE SCALE GENOMIC DNA]</scope>
    <source>
        <strain evidence="4">JCM 16908</strain>
    </source>
</reference>
<evidence type="ECO:0000256" key="1">
    <source>
        <dbReference type="SAM" id="MobiDB-lite"/>
    </source>
</evidence>
<feature type="region of interest" description="Disordered" evidence="1">
    <location>
        <begin position="169"/>
        <end position="236"/>
    </location>
</feature>
<protein>
    <recommendedName>
        <fullName evidence="5">TIGR02234 family membrane protein</fullName>
    </recommendedName>
</protein>
<evidence type="ECO:0000313" key="3">
    <source>
        <dbReference type="EMBL" id="GAA3807037.1"/>
    </source>
</evidence>
<dbReference type="Pfam" id="PF09534">
    <property type="entry name" value="Trp_oprn_chp"/>
    <property type="match status" value="1"/>
</dbReference>
<dbReference type="RefSeq" id="WP_344938883.1">
    <property type="nucleotide sequence ID" value="NZ_BAAAZR010000004.1"/>
</dbReference>
<evidence type="ECO:0000256" key="2">
    <source>
        <dbReference type="SAM" id="Phobius"/>
    </source>
</evidence>
<feature type="transmembrane region" description="Helical" evidence="2">
    <location>
        <begin position="93"/>
        <end position="114"/>
    </location>
</feature>
<organism evidence="3 4">
    <name type="scientific">Sphaerisporangium flaviroseum</name>
    <dbReference type="NCBI Taxonomy" id="509199"/>
    <lineage>
        <taxon>Bacteria</taxon>
        <taxon>Bacillati</taxon>
        <taxon>Actinomycetota</taxon>
        <taxon>Actinomycetes</taxon>
        <taxon>Streptosporangiales</taxon>
        <taxon>Streptosporangiaceae</taxon>
        <taxon>Sphaerisporangium</taxon>
    </lineage>
</organism>
<dbReference type="InterPro" id="IPR019051">
    <property type="entry name" value="Trp_biosyn_TM_oprn/chp"/>
</dbReference>
<evidence type="ECO:0000313" key="4">
    <source>
        <dbReference type="Proteomes" id="UP001500888"/>
    </source>
</evidence>
<dbReference type="NCBIfam" id="TIGR02234">
    <property type="entry name" value="trp_oprn_chp"/>
    <property type="match status" value="1"/>
</dbReference>
<dbReference type="Proteomes" id="UP001500888">
    <property type="component" value="Unassembled WGS sequence"/>
</dbReference>